<sequence length="210" mass="22489">MGRHDAVAAHKPVTVKPCDKNFDDRPVTPGKRELGFPKRISPASLWAADPALFLLVHLSRRTVMSGTIARTVPRRSRQHRRGTATVEAAIVLPVLLTLTLGTMDLCSLFFLRETVTLAAYEGARAGVGSEATNGDAIARVNEFLSQRDVETGGNAVSIAAPGFDGADTLENVTLTVTVPVSGNLLLPGSIYDGWTVSSSVTMRKEYANQD</sequence>
<feature type="transmembrane region" description="Helical" evidence="1">
    <location>
        <begin position="84"/>
        <end position="111"/>
    </location>
</feature>
<evidence type="ECO:0000313" key="4">
    <source>
        <dbReference type="Proteomes" id="UP000317238"/>
    </source>
</evidence>
<dbReference type="InterPro" id="IPR012495">
    <property type="entry name" value="TadE-like_dom"/>
</dbReference>
<evidence type="ECO:0000259" key="2">
    <source>
        <dbReference type="Pfam" id="PF07811"/>
    </source>
</evidence>
<comment type="caution">
    <text evidence="3">The sequence shown here is derived from an EMBL/GenBank/DDBJ whole genome shotgun (WGS) entry which is preliminary data.</text>
</comment>
<dbReference type="Proteomes" id="UP000317238">
    <property type="component" value="Unassembled WGS sequence"/>
</dbReference>
<reference evidence="3 4" key="1">
    <citation type="submission" date="2019-02" db="EMBL/GenBank/DDBJ databases">
        <title>Deep-cultivation of Planctomycetes and their phenomic and genomic characterization uncovers novel biology.</title>
        <authorList>
            <person name="Wiegand S."/>
            <person name="Jogler M."/>
            <person name="Boedeker C."/>
            <person name="Pinto D."/>
            <person name="Vollmers J."/>
            <person name="Rivas-Marin E."/>
            <person name="Kohn T."/>
            <person name="Peeters S.H."/>
            <person name="Heuer A."/>
            <person name="Rast P."/>
            <person name="Oberbeckmann S."/>
            <person name="Bunk B."/>
            <person name="Jeske O."/>
            <person name="Meyerdierks A."/>
            <person name="Storesund J.E."/>
            <person name="Kallscheuer N."/>
            <person name="Luecker S."/>
            <person name="Lage O.M."/>
            <person name="Pohl T."/>
            <person name="Merkel B.J."/>
            <person name="Hornburger P."/>
            <person name="Mueller R.-W."/>
            <person name="Bruemmer F."/>
            <person name="Labrenz M."/>
            <person name="Spormann A.M."/>
            <person name="Op Den Camp H."/>
            <person name="Overmann J."/>
            <person name="Amann R."/>
            <person name="Jetten M.S.M."/>
            <person name="Mascher T."/>
            <person name="Medema M.H."/>
            <person name="Devos D.P."/>
            <person name="Kaster A.-K."/>
            <person name="Ovreas L."/>
            <person name="Rohde M."/>
            <person name="Galperin M.Y."/>
            <person name="Jogler C."/>
        </authorList>
    </citation>
    <scope>NUCLEOTIDE SEQUENCE [LARGE SCALE GENOMIC DNA]</scope>
    <source>
        <strain evidence="3 4">Pan14r</strain>
    </source>
</reference>
<accession>A0A5C5XX16</accession>
<protein>
    <submittedName>
        <fullName evidence="3">TadE-like protein</fullName>
    </submittedName>
</protein>
<evidence type="ECO:0000256" key="1">
    <source>
        <dbReference type="SAM" id="Phobius"/>
    </source>
</evidence>
<name>A0A5C5XX16_9PLAN</name>
<dbReference type="OrthoDB" id="267534at2"/>
<dbReference type="Pfam" id="PF07811">
    <property type="entry name" value="TadE"/>
    <property type="match status" value="1"/>
</dbReference>
<evidence type="ECO:0000313" key="3">
    <source>
        <dbReference type="EMBL" id="TWT67877.1"/>
    </source>
</evidence>
<keyword evidence="1" id="KW-0812">Transmembrane</keyword>
<proteinExistence type="predicted"/>
<keyword evidence="4" id="KW-1185">Reference proteome</keyword>
<keyword evidence="1" id="KW-1133">Transmembrane helix</keyword>
<dbReference type="AlphaFoldDB" id="A0A5C5XX16"/>
<organism evidence="3 4">
    <name type="scientific">Crateriforma conspicua</name>
    <dbReference type="NCBI Taxonomy" id="2527996"/>
    <lineage>
        <taxon>Bacteria</taxon>
        <taxon>Pseudomonadati</taxon>
        <taxon>Planctomycetota</taxon>
        <taxon>Planctomycetia</taxon>
        <taxon>Planctomycetales</taxon>
        <taxon>Planctomycetaceae</taxon>
        <taxon>Crateriforma</taxon>
    </lineage>
</organism>
<keyword evidence="1" id="KW-0472">Membrane</keyword>
<feature type="domain" description="TadE-like" evidence="2">
    <location>
        <begin position="82"/>
        <end position="124"/>
    </location>
</feature>
<gene>
    <name evidence="3" type="ORF">Pan14r_01150</name>
</gene>
<dbReference type="EMBL" id="SJPL01000001">
    <property type="protein sequence ID" value="TWT67877.1"/>
    <property type="molecule type" value="Genomic_DNA"/>
</dbReference>